<feature type="transmembrane region" description="Helical" evidence="5">
    <location>
        <begin position="195"/>
        <end position="214"/>
    </location>
</feature>
<accession>A0A2J6QBY5</accession>
<reference evidence="6 7" key="1">
    <citation type="submission" date="2016-05" db="EMBL/GenBank/DDBJ databases">
        <title>A degradative enzymes factory behind the ericoid mycorrhizal symbiosis.</title>
        <authorList>
            <consortium name="DOE Joint Genome Institute"/>
            <person name="Martino E."/>
            <person name="Morin E."/>
            <person name="Grelet G."/>
            <person name="Kuo A."/>
            <person name="Kohler A."/>
            <person name="Daghino S."/>
            <person name="Barry K."/>
            <person name="Choi C."/>
            <person name="Cichocki N."/>
            <person name="Clum A."/>
            <person name="Copeland A."/>
            <person name="Hainaut M."/>
            <person name="Haridas S."/>
            <person name="Labutti K."/>
            <person name="Lindquist E."/>
            <person name="Lipzen A."/>
            <person name="Khouja H.-R."/>
            <person name="Murat C."/>
            <person name="Ohm R."/>
            <person name="Olson A."/>
            <person name="Spatafora J."/>
            <person name="Veneault-Fourrey C."/>
            <person name="Henrissat B."/>
            <person name="Grigoriev I."/>
            <person name="Martin F."/>
            <person name="Perotto S."/>
        </authorList>
    </citation>
    <scope>NUCLEOTIDE SEQUENCE [LARGE SCALE GENOMIC DNA]</scope>
    <source>
        <strain evidence="6 7">UAMH 7357</strain>
    </source>
</reference>
<feature type="region of interest" description="Disordered" evidence="4">
    <location>
        <begin position="108"/>
        <end position="127"/>
    </location>
</feature>
<evidence type="ECO:0000256" key="2">
    <source>
        <dbReference type="ARBA" id="ARBA00022989"/>
    </source>
</evidence>
<organism evidence="6 7">
    <name type="scientific">Hyaloscypha hepaticicola</name>
    <dbReference type="NCBI Taxonomy" id="2082293"/>
    <lineage>
        <taxon>Eukaryota</taxon>
        <taxon>Fungi</taxon>
        <taxon>Dikarya</taxon>
        <taxon>Ascomycota</taxon>
        <taxon>Pezizomycotina</taxon>
        <taxon>Leotiomycetes</taxon>
        <taxon>Helotiales</taxon>
        <taxon>Hyaloscyphaceae</taxon>
        <taxon>Hyaloscypha</taxon>
    </lineage>
</organism>
<dbReference type="EMBL" id="KZ613474">
    <property type="protein sequence ID" value="PMD23766.1"/>
    <property type="molecule type" value="Genomic_DNA"/>
</dbReference>
<evidence type="ECO:0000256" key="4">
    <source>
        <dbReference type="SAM" id="MobiDB-lite"/>
    </source>
</evidence>
<feature type="transmembrane region" description="Helical" evidence="5">
    <location>
        <begin position="299"/>
        <end position="321"/>
    </location>
</feature>
<keyword evidence="1 5" id="KW-0812">Transmembrane</keyword>
<gene>
    <name evidence="6" type="ORF">NA56DRAFT_596295</name>
</gene>
<keyword evidence="2 5" id="KW-1133">Transmembrane helix</keyword>
<keyword evidence="7" id="KW-1185">Reference proteome</keyword>
<dbReference type="PANTHER" id="PTHR28263:SF1">
    <property type="entry name" value="GOLGI TO ER TRAFFIC PROTEIN 2"/>
    <property type="match status" value="1"/>
</dbReference>
<dbReference type="GO" id="GO:0006890">
    <property type="term" value="P:retrograde vesicle-mediated transport, Golgi to endoplasmic reticulum"/>
    <property type="evidence" value="ECO:0007669"/>
    <property type="project" value="TreeGrafter"/>
</dbReference>
<evidence type="ECO:0000313" key="7">
    <source>
        <dbReference type="Proteomes" id="UP000235672"/>
    </source>
</evidence>
<keyword evidence="3 5" id="KW-0472">Membrane</keyword>
<evidence type="ECO:0000256" key="1">
    <source>
        <dbReference type="ARBA" id="ARBA00022692"/>
    </source>
</evidence>
<dbReference type="Proteomes" id="UP000235672">
    <property type="component" value="Unassembled WGS sequence"/>
</dbReference>
<feature type="compositionally biased region" description="Basic and acidic residues" evidence="4">
    <location>
        <begin position="26"/>
        <end position="37"/>
    </location>
</feature>
<evidence type="ECO:0000256" key="3">
    <source>
        <dbReference type="ARBA" id="ARBA00023136"/>
    </source>
</evidence>
<evidence type="ECO:0008006" key="8">
    <source>
        <dbReference type="Google" id="ProtNLM"/>
    </source>
</evidence>
<feature type="region of interest" description="Disordered" evidence="4">
    <location>
        <begin position="1"/>
        <end position="74"/>
    </location>
</feature>
<proteinExistence type="predicted"/>
<protein>
    <recommendedName>
        <fullName evidence="8">GET complex, subunit GET2</fullName>
    </recommendedName>
</protein>
<dbReference type="Pfam" id="PF08690">
    <property type="entry name" value="GET2"/>
    <property type="match status" value="1"/>
</dbReference>
<dbReference type="STRING" id="1745343.A0A2J6QBY5"/>
<feature type="compositionally biased region" description="Low complexity" evidence="4">
    <location>
        <begin position="1"/>
        <end position="25"/>
    </location>
</feature>
<sequence>MADTTPVPSSSPEVASSPPSSAAEQARIRKERREAKIRAGGSARLNRITGLGGGIPKEPPQQPTSTAHADPDEVDISQHFYEPQGTRRPQNATSQTAISDDQLRQMMLGFDPSATPPLGGPQNPNANPFADFPGMGGMGMPGMEGMGGPPGAEDPMMKMLQQMMGGAMPEGGPGGMPAFPDMPGQPTATADPSAYLWRIVHAFFALSLGLYIAFTTPFTGTRLERETAALGYTSNSNVLTPSSVHFFYLFATAEVILQSSRFYLEKGKGEQSGWVGMVMGLLPEPYKGYLAWVMRYSRIWTTVSGDAMVLIFVLGVCAWLRGGA</sequence>
<dbReference type="OrthoDB" id="5393181at2759"/>
<name>A0A2J6QBY5_9HELO</name>
<evidence type="ECO:0000313" key="6">
    <source>
        <dbReference type="EMBL" id="PMD23766.1"/>
    </source>
</evidence>
<dbReference type="PANTHER" id="PTHR28263">
    <property type="entry name" value="GOLGI TO ER TRAFFIC PROTEIN 2"/>
    <property type="match status" value="1"/>
</dbReference>
<evidence type="ECO:0000256" key="5">
    <source>
        <dbReference type="SAM" id="Phobius"/>
    </source>
</evidence>
<dbReference type="AlphaFoldDB" id="A0A2J6QBY5"/>
<dbReference type="InterPro" id="IPR028143">
    <property type="entry name" value="Get2/sif1"/>
</dbReference>